<sequence length="66" mass="7257">MAKHNGNRTMAMAQSLWHSGDGIVAMAYGNGIVETAQCKAMCRQWPIAAIVRCQWHNSKRTVAVAQ</sequence>
<dbReference type="EMBL" id="BLLF01004021">
    <property type="protein sequence ID" value="GFH28757.1"/>
    <property type="molecule type" value="Genomic_DNA"/>
</dbReference>
<comment type="caution">
    <text evidence="1">The sequence shown here is derived from an EMBL/GenBank/DDBJ whole genome shotgun (WGS) entry which is preliminary data.</text>
</comment>
<accession>A0A6A0A9L9</accession>
<dbReference type="Proteomes" id="UP000485058">
    <property type="component" value="Unassembled WGS sequence"/>
</dbReference>
<proteinExistence type="predicted"/>
<organism evidence="1 2">
    <name type="scientific">Haematococcus lacustris</name>
    <name type="common">Green alga</name>
    <name type="synonym">Haematococcus pluvialis</name>
    <dbReference type="NCBI Taxonomy" id="44745"/>
    <lineage>
        <taxon>Eukaryota</taxon>
        <taxon>Viridiplantae</taxon>
        <taxon>Chlorophyta</taxon>
        <taxon>core chlorophytes</taxon>
        <taxon>Chlorophyceae</taxon>
        <taxon>CS clade</taxon>
        <taxon>Chlamydomonadales</taxon>
        <taxon>Haematococcaceae</taxon>
        <taxon>Haematococcus</taxon>
    </lineage>
</organism>
<name>A0A6A0A9L9_HAELA</name>
<gene>
    <name evidence="1" type="ORF">HaLaN_27299</name>
</gene>
<dbReference type="AlphaFoldDB" id="A0A6A0A9L9"/>
<reference evidence="1 2" key="1">
    <citation type="submission" date="2020-02" db="EMBL/GenBank/DDBJ databases">
        <title>Draft genome sequence of Haematococcus lacustris strain NIES-144.</title>
        <authorList>
            <person name="Morimoto D."/>
            <person name="Nakagawa S."/>
            <person name="Yoshida T."/>
            <person name="Sawayama S."/>
        </authorList>
    </citation>
    <scope>NUCLEOTIDE SEQUENCE [LARGE SCALE GENOMIC DNA]</scope>
    <source>
        <strain evidence="1 2">NIES-144</strain>
    </source>
</reference>
<keyword evidence="2" id="KW-1185">Reference proteome</keyword>
<evidence type="ECO:0000313" key="1">
    <source>
        <dbReference type="EMBL" id="GFH28757.1"/>
    </source>
</evidence>
<protein>
    <submittedName>
        <fullName evidence="1">Uncharacterized protein</fullName>
    </submittedName>
</protein>
<evidence type="ECO:0000313" key="2">
    <source>
        <dbReference type="Proteomes" id="UP000485058"/>
    </source>
</evidence>